<sequence>MRPSFFAFHSSRGLFESSLIAMLLKSSALGDSLCLLEEGLSFPSFVLEQVPKI</sequence>
<proteinExistence type="predicted"/>
<protein>
    <submittedName>
        <fullName evidence="1">Uncharacterized protein</fullName>
    </submittedName>
</protein>
<organism evidence="1">
    <name type="scientific">Arundo donax</name>
    <name type="common">Giant reed</name>
    <name type="synonym">Donax arundinaceus</name>
    <dbReference type="NCBI Taxonomy" id="35708"/>
    <lineage>
        <taxon>Eukaryota</taxon>
        <taxon>Viridiplantae</taxon>
        <taxon>Streptophyta</taxon>
        <taxon>Embryophyta</taxon>
        <taxon>Tracheophyta</taxon>
        <taxon>Spermatophyta</taxon>
        <taxon>Magnoliopsida</taxon>
        <taxon>Liliopsida</taxon>
        <taxon>Poales</taxon>
        <taxon>Poaceae</taxon>
        <taxon>PACMAD clade</taxon>
        <taxon>Arundinoideae</taxon>
        <taxon>Arundineae</taxon>
        <taxon>Arundo</taxon>
    </lineage>
</organism>
<name>A0A0A9CRK2_ARUDO</name>
<dbReference type="EMBL" id="GBRH01223808">
    <property type="protein sequence ID" value="JAD74087.1"/>
    <property type="molecule type" value="Transcribed_RNA"/>
</dbReference>
<accession>A0A0A9CRK2</accession>
<reference evidence="1" key="1">
    <citation type="submission" date="2014-09" db="EMBL/GenBank/DDBJ databases">
        <authorList>
            <person name="Magalhaes I.L.F."/>
            <person name="Oliveira U."/>
            <person name="Santos F.R."/>
            <person name="Vidigal T.H.D.A."/>
            <person name="Brescovit A.D."/>
            <person name="Santos A.J."/>
        </authorList>
    </citation>
    <scope>NUCLEOTIDE SEQUENCE</scope>
    <source>
        <tissue evidence="1">Shoot tissue taken approximately 20 cm above the soil surface</tissue>
    </source>
</reference>
<reference evidence="1" key="2">
    <citation type="journal article" date="2015" name="Data Brief">
        <title>Shoot transcriptome of the giant reed, Arundo donax.</title>
        <authorList>
            <person name="Barrero R.A."/>
            <person name="Guerrero F.D."/>
            <person name="Moolhuijzen P."/>
            <person name="Goolsby J.A."/>
            <person name="Tidwell J."/>
            <person name="Bellgard S.E."/>
            <person name="Bellgard M.I."/>
        </authorList>
    </citation>
    <scope>NUCLEOTIDE SEQUENCE</scope>
    <source>
        <tissue evidence="1">Shoot tissue taken approximately 20 cm above the soil surface</tissue>
    </source>
</reference>
<dbReference type="AlphaFoldDB" id="A0A0A9CRK2"/>
<evidence type="ECO:0000313" key="1">
    <source>
        <dbReference type="EMBL" id="JAD74087.1"/>
    </source>
</evidence>